<protein>
    <submittedName>
        <fullName evidence="2">Uncharacterized protein</fullName>
    </submittedName>
</protein>
<sequence length="192" mass="20049">MGSTNRPQQPKIKQALPGNAEQPVIAKPCSEMTDDFRGHLLQQGYPSDTNNDEGEDFFASVVSFSGGAVHAAFSGWTASQPMRLSATCPEVSISSTCPACHARDAPASSDAGAPAARLREATSVKAVRSSSMALSMYQPLSVLSVAVIRASVRLLTAWSRSAMLGKATGVTVCFPSRDAFTGKGSLGPADVR</sequence>
<proteinExistence type="predicted"/>
<evidence type="ECO:0000313" key="2">
    <source>
        <dbReference type="EMBL" id="AAT83051.1"/>
    </source>
</evidence>
<evidence type="ECO:0000313" key="3">
    <source>
        <dbReference type="Proteomes" id="UP000000603"/>
    </source>
</evidence>
<dbReference type="Proteomes" id="UP000000603">
    <property type="component" value="Chromosome"/>
</dbReference>
<evidence type="ECO:0000256" key="1">
    <source>
        <dbReference type="SAM" id="MobiDB-lite"/>
    </source>
</evidence>
<organism evidence="2 3">
    <name type="scientific">Cutibacterium acnes (strain DSM 16379 / KPA171202)</name>
    <name type="common">Propionibacterium acnes</name>
    <dbReference type="NCBI Taxonomy" id="267747"/>
    <lineage>
        <taxon>Bacteria</taxon>
        <taxon>Bacillati</taxon>
        <taxon>Actinomycetota</taxon>
        <taxon>Actinomycetes</taxon>
        <taxon>Propionibacteriales</taxon>
        <taxon>Propionibacteriaceae</taxon>
        <taxon>Cutibacterium</taxon>
    </lineage>
</organism>
<dbReference type="KEGG" id="pac:PPA1301"/>
<accession>Q6A864</accession>
<gene>
    <name evidence="2" type="ordered locus">PPA1301</name>
</gene>
<reference evidence="2 3" key="1">
    <citation type="journal article" date="2004" name="Science">
        <title>The complete genome sequence of Propionibacterium acnes, a commensal of human skin.</title>
        <authorList>
            <person name="Bruggemann H."/>
            <person name="Henne A."/>
            <person name="Hoster F."/>
            <person name="Liesegang H."/>
            <person name="Wiezer A."/>
            <person name="Strittmatter A."/>
            <person name="Hujer S."/>
            <person name="Durre P."/>
            <person name="Gottschalk G."/>
        </authorList>
    </citation>
    <scope>NUCLEOTIDE SEQUENCE [LARGE SCALE GENOMIC DNA]</scope>
    <source>
        <strain evidence="3">DSM 16379 / KPA171202</strain>
    </source>
</reference>
<name>Q6A864_CUTAK</name>
<dbReference type="EMBL" id="AE017283">
    <property type="protein sequence ID" value="AAT83051.1"/>
    <property type="molecule type" value="Genomic_DNA"/>
</dbReference>
<feature type="region of interest" description="Disordered" evidence="1">
    <location>
        <begin position="1"/>
        <end position="23"/>
    </location>
</feature>
<dbReference type="HOGENOM" id="CLU_1433324_0_0_11"/>
<dbReference type="AlphaFoldDB" id="Q6A864"/>
<dbReference type="EnsemblBacteria" id="AAT83051">
    <property type="protein sequence ID" value="AAT83051"/>
    <property type="gene ID" value="PPA1301"/>
</dbReference>